<keyword evidence="5" id="KW-1185">Reference proteome</keyword>
<evidence type="ECO:0008006" key="6">
    <source>
        <dbReference type="Google" id="ProtNLM"/>
    </source>
</evidence>
<protein>
    <recommendedName>
        <fullName evidence="6">2-methylcitrate dehydratase</fullName>
    </recommendedName>
</protein>
<dbReference type="InterPro" id="IPR036148">
    <property type="entry name" value="MmgE/PrpD_sf"/>
</dbReference>
<evidence type="ECO:0000259" key="2">
    <source>
        <dbReference type="Pfam" id="PF03972"/>
    </source>
</evidence>
<dbReference type="SUPFAM" id="SSF103378">
    <property type="entry name" value="2-methylcitrate dehydratase PrpD"/>
    <property type="match status" value="1"/>
</dbReference>
<dbReference type="InterPro" id="IPR042188">
    <property type="entry name" value="MmgE/PrpD_sf_2"/>
</dbReference>
<name>A0A9P9F908_9HYPO</name>
<proteinExistence type="inferred from homology"/>
<evidence type="ECO:0000313" key="5">
    <source>
        <dbReference type="Proteomes" id="UP000738349"/>
    </source>
</evidence>
<reference evidence="4" key="1">
    <citation type="journal article" date="2021" name="Nat. Commun.">
        <title>Genetic determinants of endophytism in the Arabidopsis root mycobiome.</title>
        <authorList>
            <person name="Mesny F."/>
            <person name="Miyauchi S."/>
            <person name="Thiergart T."/>
            <person name="Pickel B."/>
            <person name="Atanasova L."/>
            <person name="Karlsson M."/>
            <person name="Huettel B."/>
            <person name="Barry K.W."/>
            <person name="Haridas S."/>
            <person name="Chen C."/>
            <person name="Bauer D."/>
            <person name="Andreopoulos W."/>
            <person name="Pangilinan J."/>
            <person name="LaButti K."/>
            <person name="Riley R."/>
            <person name="Lipzen A."/>
            <person name="Clum A."/>
            <person name="Drula E."/>
            <person name="Henrissat B."/>
            <person name="Kohler A."/>
            <person name="Grigoriev I.V."/>
            <person name="Martin F.M."/>
            <person name="Hacquard S."/>
        </authorList>
    </citation>
    <scope>NUCLEOTIDE SEQUENCE</scope>
    <source>
        <strain evidence="4">MPI-CAGE-AT-0147</strain>
    </source>
</reference>
<dbReference type="Gene3D" id="1.10.4100.10">
    <property type="entry name" value="2-methylcitrate dehydratase PrpD"/>
    <property type="match status" value="1"/>
</dbReference>
<dbReference type="GO" id="GO:0016829">
    <property type="term" value="F:lyase activity"/>
    <property type="evidence" value="ECO:0007669"/>
    <property type="project" value="InterPro"/>
</dbReference>
<evidence type="ECO:0000259" key="3">
    <source>
        <dbReference type="Pfam" id="PF19305"/>
    </source>
</evidence>
<dbReference type="EMBL" id="JAGMUV010000005">
    <property type="protein sequence ID" value="KAH7155945.1"/>
    <property type="molecule type" value="Genomic_DNA"/>
</dbReference>
<comment type="caution">
    <text evidence="4">The sequence shown here is derived from an EMBL/GenBank/DDBJ whole genome shotgun (WGS) entry which is preliminary data.</text>
</comment>
<dbReference type="InterPro" id="IPR042183">
    <property type="entry name" value="MmgE/PrpD_sf_1"/>
</dbReference>
<dbReference type="OrthoDB" id="10267976at2759"/>
<dbReference type="Proteomes" id="UP000738349">
    <property type="component" value="Unassembled WGS sequence"/>
</dbReference>
<dbReference type="Gene3D" id="3.30.1330.120">
    <property type="entry name" value="2-methylcitrate dehydratase PrpD"/>
    <property type="match status" value="1"/>
</dbReference>
<evidence type="ECO:0000256" key="1">
    <source>
        <dbReference type="ARBA" id="ARBA00006174"/>
    </source>
</evidence>
<dbReference type="Pfam" id="PF03972">
    <property type="entry name" value="MmgE_PrpD_N"/>
    <property type="match status" value="1"/>
</dbReference>
<feature type="domain" description="MmgE/PrpD N-terminal" evidence="2">
    <location>
        <begin position="16"/>
        <end position="254"/>
    </location>
</feature>
<dbReference type="AlphaFoldDB" id="A0A9P9F908"/>
<feature type="domain" description="MmgE/PrpD C-terminal" evidence="3">
    <location>
        <begin position="278"/>
        <end position="449"/>
    </location>
</feature>
<gene>
    <name evidence="4" type="ORF">EDB81DRAFT_867200</name>
</gene>
<dbReference type="PANTHER" id="PTHR16943:SF8">
    <property type="entry name" value="2-METHYLCITRATE DEHYDRATASE"/>
    <property type="match status" value="1"/>
</dbReference>
<organism evidence="4 5">
    <name type="scientific">Dactylonectria macrodidyma</name>
    <dbReference type="NCBI Taxonomy" id="307937"/>
    <lineage>
        <taxon>Eukaryota</taxon>
        <taxon>Fungi</taxon>
        <taxon>Dikarya</taxon>
        <taxon>Ascomycota</taxon>
        <taxon>Pezizomycotina</taxon>
        <taxon>Sordariomycetes</taxon>
        <taxon>Hypocreomycetidae</taxon>
        <taxon>Hypocreales</taxon>
        <taxon>Nectriaceae</taxon>
        <taxon>Dactylonectria</taxon>
    </lineage>
</organism>
<dbReference type="InterPro" id="IPR045337">
    <property type="entry name" value="MmgE_PrpD_C"/>
</dbReference>
<dbReference type="InterPro" id="IPR005656">
    <property type="entry name" value="MmgE_PrpD"/>
</dbReference>
<accession>A0A9P9F908</accession>
<evidence type="ECO:0000313" key="4">
    <source>
        <dbReference type="EMBL" id="KAH7155945.1"/>
    </source>
</evidence>
<dbReference type="PANTHER" id="PTHR16943">
    <property type="entry name" value="2-METHYLCITRATE DEHYDRATASE-RELATED"/>
    <property type="match status" value="1"/>
</dbReference>
<sequence length="462" mass="50007">MKHSHGGLSASRTLNLVTWAAQLKFEDLPQHVVERAKDLFLDWYASALGGRHHAAVAAIDDFAKHMGPSDGRCEIIHAPGRKTSAAFAALINGAASHVIEQDDLHNSSMMHPATIVFPAALAVAQDVGASGQRFITACVAGYDAACRVGEYLGASHYASFHTTATSGVIGAAVTAAHLLKLSTEDTLSAVGTAATQAAGLWQFLLDATHSKQVHAAKACFDGVFAAYVAQSKLLGPRDALEGEKGMAASLVPGEPNPPALDRQLGTKYSILESSFKWHASCRHTHPSVDAILSIMKHNNLKMDDVQAVVCHTYRAAIDILTRSEKAETVHQSKFSMGFVLAVAAKYGKATVLDFTEEALKDPELRAFQRRVEMILDAEIDNAFPERWQGRVDIATKSGEALSELVEIVKGDPEKTLTRDELEQKILVIAEYAGIEDFERIKTNISLVWHLEREEQLTGFACS</sequence>
<comment type="similarity">
    <text evidence="1">Belongs to the PrpD family.</text>
</comment>
<dbReference type="Pfam" id="PF19305">
    <property type="entry name" value="MmgE_PrpD_C"/>
    <property type="match status" value="1"/>
</dbReference>
<dbReference type="InterPro" id="IPR045336">
    <property type="entry name" value="MmgE_PrpD_N"/>
</dbReference>